<evidence type="ECO:0000313" key="1">
    <source>
        <dbReference type="EMBL" id="MDR7281162.1"/>
    </source>
</evidence>
<dbReference type="Pfam" id="PF01063">
    <property type="entry name" value="Aminotran_4"/>
    <property type="match status" value="1"/>
</dbReference>
<dbReference type="Gene3D" id="3.30.470.10">
    <property type="match status" value="1"/>
</dbReference>
<dbReference type="InterPro" id="IPR036038">
    <property type="entry name" value="Aminotransferase-like"/>
</dbReference>
<keyword evidence="2" id="KW-1185">Reference proteome</keyword>
<name>A0AAE3YYM7_9ACTN</name>
<organism evidence="1 2">
    <name type="scientific">Catenuloplanes atrovinosus</name>
    <dbReference type="NCBI Taxonomy" id="137266"/>
    <lineage>
        <taxon>Bacteria</taxon>
        <taxon>Bacillati</taxon>
        <taxon>Actinomycetota</taxon>
        <taxon>Actinomycetes</taxon>
        <taxon>Micromonosporales</taxon>
        <taxon>Micromonosporaceae</taxon>
        <taxon>Catenuloplanes</taxon>
    </lineage>
</organism>
<dbReference type="GO" id="GO:0008483">
    <property type="term" value="F:transaminase activity"/>
    <property type="evidence" value="ECO:0007669"/>
    <property type="project" value="UniProtKB-KW"/>
</dbReference>
<dbReference type="InterPro" id="IPR043132">
    <property type="entry name" value="BCAT-like_C"/>
</dbReference>
<dbReference type="RefSeq" id="WP_310376162.1">
    <property type="nucleotide sequence ID" value="NZ_JAVDYB010000001.1"/>
</dbReference>
<reference evidence="1" key="1">
    <citation type="submission" date="2023-07" db="EMBL/GenBank/DDBJ databases">
        <title>Sequencing the genomes of 1000 actinobacteria strains.</title>
        <authorList>
            <person name="Klenk H.-P."/>
        </authorList>
    </citation>
    <scope>NUCLEOTIDE SEQUENCE</scope>
    <source>
        <strain evidence="1">DSM 44707</strain>
    </source>
</reference>
<keyword evidence="1" id="KW-0456">Lyase</keyword>
<dbReference type="SUPFAM" id="SSF56752">
    <property type="entry name" value="D-aminoacid aminotransferase-like PLP-dependent enzymes"/>
    <property type="match status" value="1"/>
</dbReference>
<sequence>MTVAEIDGGEATADQLRALALSNYGHFTSLQVRGGRVRGLRYHLERLDRQSHELFGRGLDGERVRDHLRHALGGAGDASVRVTVFADEGRRPSAVAPGELRVLVTVDPPAPARTEPIRVCAVRYERDLPEVKHVATFGLAWHWRRARAAGFDDALFVDRNGLVSEGTVWNVGFYDGARVVWPEAGMLHGVSMRLLRDGLDLAGVPWEVRPVPVGGVGRFPFAFAANSISPVRPLAAVDEVTFAPDRAVVGMLEAAYEAVPPEAV</sequence>
<dbReference type="Proteomes" id="UP001183643">
    <property type="component" value="Unassembled WGS sequence"/>
</dbReference>
<proteinExistence type="predicted"/>
<dbReference type="Gene3D" id="3.20.10.10">
    <property type="entry name" value="D-amino Acid Aminotransferase, subunit A, domain 2"/>
    <property type="match status" value="1"/>
</dbReference>
<dbReference type="EMBL" id="JAVDYB010000001">
    <property type="protein sequence ID" value="MDR7281162.1"/>
    <property type="molecule type" value="Genomic_DNA"/>
</dbReference>
<gene>
    <name evidence="1" type="ORF">J2S41_007940</name>
</gene>
<comment type="caution">
    <text evidence="1">The sequence shown here is derived from an EMBL/GenBank/DDBJ whole genome shotgun (WGS) entry which is preliminary data.</text>
</comment>
<dbReference type="NCBIfam" id="NF006734">
    <property type="entry name" value="PRK09266.1"/>
    <property type="match status" value="1"/>
</dbReference>
<accession>A0AAE3YYM7</accession>
<dbReference type="AlphaFoldDB" id="A0AAE3YYM7"/>
<dbReference type="InterPro" id="IPR043131">
    <property type="entry name" value="BCAT-like_N"/>
</dbReference>
<dbReference type="InterPro" id="IPR001544">
    <property type="entry name" value="Aminotrans_IV"/>
</dbReference>
<keyword evidence="1" id="KW-0032">Aminotransferase</keyword>
<evidence type="ECO:0000313" key="2">
    <source>
        <dbReference type="Proteomes" id="UP001183643"/>
    </source>
</evidence>
<keyword evidence="1" id="KW-0808">Transferase</keyword>
<protein>
    <submittedName>
        <fullName evidence="1">Branched-subunit amino acid aminotransferase/4-amino-4-deoxychorismate lyase</fullName>
    </submittedName>
</protein>
<dbReference type="GO" id="GO:0016829">
    <property type="term" value="F:lyase activity"/>
    <property type="evidence" value="ECO:0007669"/>
    <property type="project" value="UniProtKB-KW"/>
</dbReference>